<dbReference type="GeneID" id="109536145"/>
<feature type="binding site" evidence="1">
    <location>
        <position position="386"/>
    </location>
    <ligand>
        <name>Zn(2+)</name>
        <dbReference type="ChEBI" id="CHEBI:29105"/>
        <note>catalytic</note>
    </ligand>
</feature>
<dbReference type="Proteomes" id="UP000019118">
    <property type="component" value="Unassembled WGS sequence"/>
</dbReference>
<evidence type="ECO:0000313" key="4">
    <source>
        <dbReference type="EnsemblMetazoa" id="XP_019757795.1"/>
    </source>
</evidence>
<feature type="binding site" evidence="1">
    <location>
        <position position="382"/>
    </location>
    <ligand>
        <name>Zn(2+)</name>
        <dbReference type="ChEBI" id="CHEBI:29105"/>
        <note>catalytic</note>
    </ligand>
</feature>
<dbReference type="InterPro" id="IPR051489">
    <property type="entry name" value="ADAM_Metalloproteinase"/>
</dbReference>
<dbReference type="GO" id="GO:0006509">
    <property type="term" value="P:membrane protein ectodomain proteolysis"/>
    <property type="evidence" value="ECO:0007669"/>
    <property type="project" value="TreeGrafter"/>
</dbReference>
<dbReference type="KEGG" id="dpa:109536145"/>
<dbReference type="InterPro" id="IPR024079">
    <property type="entry name" value="MetalloPept_cat_dom_sf"/>
</dbReference>
<reference evidence="5" key="1">
    <citation type="journal article" date="2013" name="Genome Biol.">
        <title>Draft genome of the mountain pine beetle, Dendroctonus ponderosae Hopkins, a major forest pest.</title>
        <authorList>
            <person name="Keeling C.I."/>
            <person name="Yuen M.M."/>
            <person name="Liao N.Y."/>
            <person name="Docking T.R."/>
            <person name="Chan S.K."/>
            <person name="Taylor G.A."/>
            <person name="Palmquist D.L."/>
            <person name="Jackman S.D."/>
            <person name="Nguyen A."/>
            <person name="Li M."/>
            <person name="Henderson H."/>
            <person name="Janes J.K."/>
            <person name="Zhao Y."/>
            <person name="Pandoh P."/>
            <person name="Moore R."/>
            <person name="Sperling F.A."/>
            <person name="Huber D.P."/>
            <person name="Birol I."/>
            <person name="Jones S.J."/>
            <person name="Bohlmann J."/>
        </authorList>
    </citation>
    <scope>NUCLEOTIDE SEQUENCE</scope>
</reference>
<dbReference type="InterPro" id="IPR036436">
    <property type="entry name" value="Disintegrin_dom_sf"/>
</dbReference>
<keyword evidence="1" id="KW-0479">Metal-binding</keyword>
<dbReference type="Pfam" id="PF13688">
    <property type="entry name" value="Reprolysin_5"/>
    <property type="match status" value="1"/>
</dbReference>
<evidence type="ECO:0008006" key="6">
    <source>
        <dbReference type="Google" id="ProtNLM"/>
    </source>
</evidence>
<organism evidence="4 5">
    <name type="scientific">Dendroctonus ponderosae</name>
    <name type="common">Mountain pine beetle</name>
    <dbReference type="NCBI Taxonomy" id="77166"/>
    <lineage>
        <taxon>Eukaryota</taxon>
        <taxon>Metazoa</taxon>
        <taxon>Ecdysozoa</taxon>
        <taxon>Arthropoda</taxon>
        <taxon>Hexapoda</taxon>
        <taxon>Insecta</taxon>
        <taxon>Pterygota</taxon>
        <taxon>Neoptera</taxon>
        <taxon>Endopterygota</taxon>
        <taxon>Coleoptera</taxon>
        <taxon>Polyphaga</taxon>
        <taxon>Cucujiformia</taxon>
        <taxon>Curculionidae</taxon>
        <taxon>Scolytinae</taxon>
        <taxon>Dendroctonus</taxon>
    </lineage>
</organism>
<proteinExistence type="predicted"/>
<evidence type="ECO:0000259" key="2">
    <source>
        <dbReference type="PROSITE" id="PS50214"/>
    </source>
</evidence>
<feature type="domain" description="Disintegrin" evidence="2">
    <location>
        <begin position="444"/>
        <end position="544"/>
    </location>
</feature>
<dbReference type="PANTHER" id="PTHR45702:SF2">
    <property type="entry name" value="KUZBANIAN, ISOFORM A"/>
    <property type="match status" value="1"/>
</dbReference>
<dbReference type="PANTHER" id="PTHR45702">
    <property type="entry name" value="ADAM10/ADAM17 METALLOPEPTIDASE FAMILY MEMBER"/>
    <property type="match status" value="1"/>
</dbReference>
<dbReference type="AlphaFoldDB" id="A0AAR5P9P5"/>
<feature type="active site" evidence="1">
    <location>
        <position position="383"/>
    </location>
</feature>
<feature type="domain" description="Peptidase M12B" evidence="3">
    <location>
        <begin position="214"/>
        <end position="432"/>
    </location>
</feature>
<accession>A0AAR5P9P5</accession>
<protein>
    <recommendedName>
        <fullName evidence="6">Peptidase M12B domain-containing protein</fullName>
    </recommendedName>
</protein>
<dbReference type="EnsemblMetazoa" id="XM_019902236.1">
    <property type="protein sequence ID" value="XP_019757795.1"/>
    <property type="gene ID" value="LOC109536145"/>
</dbReference>
<dbReference type="SUPFAM" id="SSF55486">
    <property type="entry name" value="Metalloproteases ('zincins'), catalytic domain"/>
    <property type="match status" value="1"/>
</dbReference>
<comment type="caution">
    <text evidence="1">Lacks conserved residue(s) required for the propagation of feature annotation.</text>
</comment>
<sequence>MFSHVYRSMQFPKYMLILLSTSFLDFTLVHSIFQVDTVTIHDYHFSGSQIYEVNNNFREKRDVLVSSRPEFLFDINLSNDGKPLTVHIKQRDSEILADNFTWSGNLWKTSNLYEGYISNYPETSSVNGYVKEGNFYGHIILNNTMYYIDEYKTALGMNVTDDVIAERNALVFKRDSVTYGIFLAQTKSANLLFKQLVNRQYYENKYQKWKQNGMLCPLVVVIDNSFLTLVHKSNTEAAISQVLFSLEEANAIFRSTDFDGDGVPDNIGFYVKKIEIWSTGEATYFLPRYTPGAMRVFDYLTQFMKYEELPKHCLGIVFTAQKFDKGTLGASYTPDSTSLHPTAGICDKKTANLGTMNGLVITASTSRTPLVNQVIFEVTITHELGHSFGALHDERPECFGYLMSPKSFADYYGNRTHLMFSPCSKGQVLRTLVMKGDCFEPVQTTFCGNGIVEQGEDCDCGLTRDCLKMDPCCVPRRTKEYPCQINKKRGFQCHPSQGECCTNSCKYSTHLEHFVNCKNFDRGCPCTNSNSNCTCGLNGVCIGSECHSIECGRIGLKQCQCLPHTIEEKVCSVCCQYQNSCLPALEATNHVLSSIKGRDVLKNLLITETVIYNPKQFSSKTFCMDQQCVKLEFFQARFGGYCLHKGKLGKCQPNSQCAILKAKQSFPSFQSASTNLPSDVISTICYWVLNRFLTNLLF</sequence>
<keyword evidence="1" id="KW-0862">Zinc</keyword>
<dbReference type="PROSITE" id="PS50215">
    <property type="entry name" value="ADAM_MEPRO"/>
    <property type="match status" value="1"/>
</dbReference>
<reference evidence="4" key="2">
    <citation type="submission" date="2024-08" db="UniProtKB">
        <authorList>
            <consortium name="EnsemblMetazoa"/>
        </authorList>
    </citation>
    <scope>IDENTIFICATION</scope>
</reference>
<dbReference type="InterPro" id="IPR001762">
    <property type="entry name" value="Disintegrin_dom"/>
</dbReference>
<evidence type="ECO:0000313" key="5">
    <source>
        <dbReference type="Proteomes" id="UP000019118"/>
    </source>
</evidence>
<dbReference type="GO" id="GO:0005886">
    <property type="term" value="C:plasma membrane"/>
    <property type="evidence" value="ECO:0007669"/>
    <property type="project" value="TreeGrafter"/>
</dbReference>
<dbReference type="GO" id="GO:0046872">
    <property type="term" value="F:metal ion binding"/>
    <property type="evidence" value="ECO:0007669"/>
    <property type="project" value="UniProtKB-KW"/>
</dbReference>
<dbReference type="GO" id="GO:0004222">
    <property type="term" value="F:metalloendopeptidase activity"/>
    <property type="evidence" value="ECO:0007669"/>
    <property type="project" value="InterPro"/>
</dbReference>
<evidence type="ECO:0000259" key="3">
    <source>
        <dbReference type="PROSITE" id="PS50215"/>
    </source>
</evidence>
<name>A0AAR5P9P5_DENPD</name>
<evidence type="ECO:0000256" key="1">
    <source>
        <dbReference type="PROSITE-ProRule" id="PRU00276"/>
    </source>
</evidence>
<dbReference type="InterPro" id="IPR001590">
    <property type="entry name" value="Peptidase_M12B"/>
</dbReference>
<dbReference type="PROSITE" id="PS50214">
    <property type="entry name" value="DISINTEGRIN_2"/>
    <property type="match status" value="1"/>
</dbReference>
<dbReference type="GO" id="GO:0007219">
    <property type="term" value="P:Notch signaling pathway"/>
    <property type="evidence" value="ECO:0007669"/>
    <property type="project" value="TreeGrafter"/>
</dbReference>
<feature type="binding site" evidence="1">
    <location>
        <position position="392"/>
    </location>
    <ligand>
        <name>Zn(2+)</name>
        <dbReference type="ChEBI" id="CHEBI:29105"/>
        <note>catalytic</note>
    </ligand>
</feature>
<dbReference type="Gene3D" id="3.40.390.10">
    <property type="entry name" value="Collagenase (Catalytic Domain)"/>
    <property type="match status" value="1"/>
</dbReference>
<keyword evidence="5" id="KW-1185">Reference proteome</keyword>
<dbReference type="Gene3D" id="4.10.70.10">
    <property type="entry name" value="Disintegrin domain"/>
    <property type="match status" value="1"/>
</dbReference>